<name>A0A1E1XIR8_AMBSC</name>
<dbReference type="Pfam" id="PF18111">
    <property type="entry name" value="RPGR1_C"/>
    <property type="match status" value="1"/>
</dbReference>
<dbReference type="InterPro" id="IPR031139">
    <property type="entry name" value="RPGRIP1_fam"/>
</dbReference>
<proteinExistence type="evidence at transcript level"/>
<evidence type="ECO:0000313" key="2">
    <source>
        <dbReference type="EMBL" id="JAT99200.1"/>
    </source>
</evidence>
<dbReference type="GO" id="GO:1905515">
    <property type="term" value="P:non-motile cilium assembly"/>
    <property type="evidence" value="ECO:0007669"/>
    <property type="project" value="TreeGrafter"/>
</dbReference>
<reference evidence="2" key="1">
    <citation type="submission" date="2016-09" db="EMBL/GenBank/DDBJ databases">
        <authorList>
            <person name="Capua I."/>
            <person name="De Benedictis P."/>
            <person name="Joannis T."/>
            <person name="Lombin L.H."/>
            <person name="Cattoli G."/>
        </authorList>
    </citation>
    <scope>NUCLEOTIDE SEQUENCE</scope>
</reference>
<dbReference type="InterPro" id="IPR041091">
    <property type="entry name" value="RPGRIP1_C"/>
</dbReference>
<dbReference type="GO" id="GO:0035869">
    <property type="term" value="C:ciliary transition zone"/>
    <property type="evidence" value="ECO:0007669"/>
    <property type="project" value="TreeGrafter"/>
</dbReference>
<feature type="domain" description="RPGRIP1 C-terminal" evidence="1">
    <location>
        <begin position="2"/>
        <end position="142"/>
    </location>
</feature>
<protein>
    <recommendedName>
        <fullName evidence="1">RPGRIP1 C-terminal domain-containing protein</fullName>
    </recommendedName>
</protein>
<dbReference type="PANTHER" id="PTHR14240:SF1">
    <property type="entry name" value="PROTEIN FANTOM-RELATED"/>
    <property type="match status" value="1"/>
</dbReference>
<feature type="non-terminal residue" evidence="2">
    <location>
        <position position="1"/>
    </location>
</feature>
<organism evidence="2">
    <name type="scientific">Amblyomma sculptum</name>
    <name type="common">Tick</name>
    <dbReference type="NCBI Taxonomy" id="1581419"/>
    <lineage>
        <taxon>Eukaryota</taxon>
        <taxon>Metazoa</taxon>
        <taxon>Ecdysozoa</taxon>
        <taxon>Arthropoda</taxon>
        <taxon>Chelicerata</taxon>
        <taxon>Arachnida</taxon>
        <taxon>Acari</taxon>
        <taxon>Parasitiformes</taxon>
        <taxon>Ixodida</taxon>
        <taxon>Ixodoidea</taxon>
        <taxon>Ixodidae</taxon>
        <taxon>Amblyomminae</taxon>
        <taxon>Amblyomma</taxon>
    </lineage>
</organism>
<dbReference type="Gene3D" id="2.60.40.150">
    <property type="entry name" value="C2 domain"/>
    <property type="match status" value="1"/>
</dbReference>
<dbReference type="InterPro" id="IPR035892">
    <property type="entry name" value="C2_domain_sf"/>
</dbReference>
<evidence type="ECO:0000259" key="1">
    <source>
        <dbReference type="Pfam" id="PF18111"/>
    </source>
</evidence>
<accession>A0A1E1XIR8</accession>
<dbReference type="AlphaFoldDB" id="A0A1E1XIR8"/>
<dbReference type="EMBL" id="GFAA01004234">
    <property type="protein sequence ID" value="JAT99200.1"/>
    <property type="molecule type" value="mRNA"/>
</dbReference>
<sequence length="152" mass="17029">KSVEMVFVEFQFLDCSPEELETPVALPKPKPPQRIAFNFRKVVHLDATRHQERREALASMLSSKNPNSAIIKFTVVSEPLGKNKDAECQDVGFAVTDLKQIVKYGKDIIEEDVDVLDSRSSKVIGKLNVSIEMLAALKHILVESKRASRVPL</sequence>
<reference evidence="2" key="2">
    <citation type="journal article" date="2017" name="Front. Cell. Infect. Microbiol.">
        <title>Analysis of the Salivary Gland Transcriptome of Unfed and Partially Fed Amblyomma sculptum Ticks and Descriptive Proteome of the Saliva.</title>
        <authorList>
            <person name="Esteves E."/>
            <person name="Maruyama S.R."/>
            <person name="Kawahara R."/>
            <person name="Fujita A."/>
            <person name="Martins L.A."/>
            <person name="Righi A.A."/>
            <person name="Costa F.B."/>
            <person name="Palmisano G."/>
            <person name="Labruna M.B."/>
            <person name="Sa-Nunes A."/>
            <person name="Ribeiro J.M.C."/>
            <person name="Fogaca A.C."/>
        </authorList>
    </citation>
    <scope>NUCLEOTIDE SEQUENCE</scope>
</reference>
<dbReference type="PANTHER" id="PTHR14240">
    <property type="entry name" value="RETINITIS PIGMENTOSA GTPASE REGULATOR-INTERACTING PROTEIN"/>
    <property type="match status" value="1"/>
</dbReference>